<organism evidence="2 3">
    <name type="scientific">Dimargaris cristalligena</name>
    <dbReference type="NCBI Taxonomy" id="215637"/>
    <lineage>
        <taxon>Eukaryota</taxon>
        <taxon>Fungi</taxon>
        <taxon>Fungi incertae sedis</taxon>
        <taxon>Zoopagomycota</taxon>
        <taxon>Kickxellomycotina</taxon>
        <taxon>Dimargaritomycetes</taxon>
        <taxon>Dimargaritales</taxon>
        <taxon>Dimargaritaceae</taxon>
        <taxon>Dimargaris</taxon>
    </lineage>
</organism>
<evidence type="ECO:0000313" key="2">
    <source>
        <dbReference type="EMBL" id="RKP33855.1"/>
    </source>
</evidence>
<sequence>MLVDSGGKIRLAVIGLLGIQMVGAMDDVPKFTANFDMSVEEAMILLYGCYSDEQNMVSPQCEPASGHFPDAINPTMLRQFTSNEELLSAAAFEAAYGDRKPDYK</sequence>
<feature type="signal peptide" evidence="1">
    <location>
        <begin position="1"/>
        <end position="24"/>
    </location>
</feature>
<keyword evidence="1" id="KW-0732">Signal</keyword>
<reference evidence="3" key="1">
    <citation type="journal article" date="2018" name="Nat. Microbiol.">
        <title>Leveraging single-cell genomics to expand the fungal tree of life.</title>
        <authorList>
            <person name="Ahrendt S.R."/>
            <person name="Quandt C.A."/>
            <person name="Ciobanu D."/>
            <person name="Clum A."/>
            <person name="Salamov A."/>
            <person name="Andreopoulos B."/>
            <person name="Cheng J.F."/>
            <person name="Woyke T."/>
            <person name="Pelin A."/>
            <person name="Henrissat B."/>
            <person name="Reynolds N.K."/>
            <person name="Benny G.L."/>
            <person name="Smith M.E."/>
            <person name="James T.Y."/>
            <person name="Grigoriev I.V."/>
        </authorList>
    </citation>
    <scope>NUCLEOTIDE SEQUENCE [LARGE SCALE GENOMIC DNA]</scope>
    <source>
        <strain evidence="3">RSA 468</strain>
    </source>
</reference>
<gene>
    <name evidence="2" type="ORF">BJ085DRAFT_29904</name>
</gene>
<name>A0A4P9ZL70_9FUNG</name>
<feature type="chain" id="PRO_5020202695" evidence="1">
    <location>
        <begin position="25"/>
        <end position="104"/>
    </location>
</feature>
<proteinExistence type="predicted"/>
<evidence type="ECO:0000256" key="1">
    <source>
        <dbReference type="SAM" id="SignalP"/>
    </source>
</evidence>
<dbReference type="EMBL" id="ML003511">
    <property type="protein sequence ID" value="RKP33855.1"/>
    <property type="molecule type" value="Genomic_DNA"/>
</dbReference>
<dbReference type="Proteomes" id="UP000268162">
    <property type="component" value="Unassembled WGS sequence"/>
</dbReference>
<protein>
    <submittedName>
        <fullName evidence="2">Uncharacterized protein</fullName>
    </submittedName>
</protein>
<keyword evidence="3" id="KW-1185">Reference proteome</keyword>
<dbReference type="AlphaFoldDB" id="A0A4P9ZL70"/>
<accession>A0A4P9ZL70</accession>
<evidence type="ECO:0000313" key="3">
    <source>
        <dbReference type="Proteomes" id="UP000268162"/>
    </source>
</evidence>